<dbReference type="SUPFAM" id="SSF81508">
    <property type="entry name" value="Ubiquinone-binding protein QP-C of cytochrome bc1 complex (Ubiquinol-cytochrome c reductase)"/>
    <property type="match status" value="1"/>
</dbReference>
<evidence type="ECO:0000256" key="2">
    <source>
        <dbReference type="ARBA" id="ARBA00007668"/>
    </source>
</evidence>
<accession>A0AA35RMV4</accession>
<dbReference type="GO" id="GO:0005743">
    <property type="term" value="C:mitochondrial inner membrane"/>
    <property type="evidence" value="ECO:0007669"/>
    <property type="project" value="UniProtKB-SubCell"/>
</dbReference>
<evidence type="ECO:0000256" key="11">
    <source>
        <dbReference type="ARBA" id="ARBA00023136"/>
    </source>
</evidence>
<evidence type="ECO:0000256" key="8">
    <source>
        <dbReference type="ARBA" id="ARBA00022982"/>
    </source>
</evidence>
<dbReference type="PANTHER" id="PTHR12119">
    <property type="entry name" value="UBIQUINOL-CYTOCHROME C REDUCTASE COMPLEX UBIQUINONE-BINDING PROTEIN QP-C"/>
    <property type="match status" value="1"/>
</dbReference>
<dbReference type="Pfam" id="PF02939">
    <property type="entry name" value="UcrQ"/>
    <property type="match status" value="1"/>
</dbReference>
<organism evidence="14 15">
    <name type="scientific">Geodia barretti</name>
    <name type="common">Barrett's horny sponge</name>
    <dbReference type="NCBI Taxonomy" id="519541"/>
    <lineage>
        <taxon>Eukaryota</taxon>
        <taxon>Metazoa</taxon>
        <taxon>Porifera</taxon>
        <taxon>Demospongiae</taxon>
        <taxon>Heteroscleromorpha</taxon>
        <taxon>Tetractinellida</taxon>
        <taxon>Astrophorina</taxon>
        <taxon>Geodiidae</taxon>
        <taxon>Geodia</taxon>
    </lineage>
</organism>
<proteinExistence type="inferred from homology"/>
<evidence type="ECO:0000256" key="13">
    <source>
        <dbReference type="RuleBase" id="RU368118"/>
    </source>
</evidence>
<keyword evidence="9 13" id="KW-1133">Transmembrane helix</keyword>
<feature type="non-terminal residue" evidence="14">
    <location>
        <position position="1"/>
    </location>
</feature>
<dbReference type="Proteomes" id="UP001174909">
    <property type="component" value="Unassembled WGS sequence"/>
</dbReference>
<keyword evidence="7 13" id="KW-0999">Mitochondrion inner membrane</keyword>
<evidence type="ECO:0000256" key="5">
    <source>
        <dbReference type="ARBA" id="ARBA00022660"/>
    </source>
</evidence>
<evidence type="ECO:0000256" key="7">
    <source>
        <dbReference type="ARBA" id="ARBA00022792"/>
    </source>
</evidence>
<keyword evidence="8 13" id="KW-0249">Electron transport</keyword>
<evidence type="ECO:0000313" key="14">
    <source>
        <dbReference type="EMBL" id="CAI8013471.1"/>
    </source>
</evidence>
<dbReference type="EMBL" id="CASHTH010001264">
    <property type="protein sequence ID" value="CAI8013471.1"/>
    <property type="molecule type" value="Genomic_DNA"/>
</dbReference>
<dbReference type="FunFam" id="1.20.5.210:FF:000001">
    <property type="entry name" value="Cytochrome b-c1 complex subunit 8"/>
    <property type="match status" value="1"/>
</dbReference>
<keyword evidence="5 13" id="KW-0679">Respiratory chain</keyword>
<dbReference type="GO" id="GO:0045275">
    <property type="term" value="C:respiratory chain complex III"/>
    <property type="evidence" value="ECO:0007669"/>
    <property type="project" value="UniProtKB-UniRule"/>
</dbReference>
<keyword evidence="10 13" id="KW-0496">Mitochondrion</keyword>
<comment type="subcellular location">
    <subcellularLocation>
        <location evidence="1 13">Mitochondrion inner membrane</location>
        <topology evidence="1 13">Single-pass membrane protein</topology>
    </subcellularLocation>
</comment>
<protein>
    <recommendedName>
        <fullName evidence="3 13">Cytochrome b-c1 complex subunit 8</fullName>
    </recommendedName>
    <alternativeName>
        <fullName evidence="13">Complex III subunit 8</fullName>
    </alternativeName>
</protein>
<name>A0AA35RMV4_GEOBA</name>
<comment type="similarity">
    <text evidence="2 13">Belongs to the UQCRQ/QCR8 family.</text>
</comment>
<dbReference type="AlphaFoldDB" id="A0AA35RMV4"/>
<evidence type="ECO:0000256" key="3">
    <source>
        <dbReference type="ARBA" id="ARBA00016324"/>
    </source>
</evidence>
<feature type="transmembrane region" description="Helical" evidence="13">
    <location>
        <begin position="98"/>
        <end position="115"/>
    </location>
</feature>
<evidence type="ECO:0000256" key="1">
    <source>
        <dbReference type="ARBA" id="ARBA00004434"/>
    </source>
</evidence>
<evidence type="ECO:0000256" key="4">
    <source>
        <dbReference type="ARBA" id="ARBA00022448"/>
    </source>
</evidence>
<keyword evidence="4 13" id="KW-0813">Transport</keyword>
<evidence type="ECO:0000313" key="15">
    <source>
        <dbReference type="Proteomes" id="UP001174909"/>
    </source>
</evidence>
<comment type="caution">
    <text evidence="14">The sequence shown here is derived from an EMBL/GenBank/DDBJ whole genome shotgun (WGS) entry which is preliminary data.</text>
</comment>
<gene>
    <name evidence="14" type="ORF">GBAR_LOCUS8537</name>
</gene>
<keyword evidence="6 13" id="KW-0812">Transmembrane</keyword>
<comment type="subunit">
    <text evidence="12 13">Component of the ubiquinol-cytochrome c oxidoreductase (cytochrome b-c1 complex, complex III, CIII), a multisubunit enzyme composed of 11 subunits. The complex is composed of 3 respiratory subunits cytochrome b, cytochrome c1 and Rieske protein UQCRFS1, 2 core protein subunits UQCRC1/QCR1 and UQCRC2/QCR2, and 6 low-molecular weight protein subunits UQCRH/QCR6, UQCRB/QCR7, UQCRQ/QCR8, UQCR10/QCR9, UQCR11/QCR10 and subunit 9, the cleavage product of Rieske protein UQCRFS1. The complex exists as an obligatory dimer and forms supercomplexes (SCs) in the inner mitochondrial membrane with NADH-ubiquinone oxidoreductase (complex I, CI) and cytochrome c oxidase (complex IV, CIV), resulting in different assemblies (supercomplex SCI(1)III(2)IV(1) and megacomplex MCI(2)III(2)IV(2)). Interacts with UQCC6.</text>
</comment>
<evidence type="ECO:0000256" key="10">
    <source>
        <dbReference type="ARBA" id="ARBA00023128"/>
    </source>
</evidence>
<dbReference type="InterPro" id="IPR036642">
    <property type="entry name" value="Cyt_bc1_su8_sf"/>
</dbReference>
<comment type="function">
    <text evidence="13">Component of the ubiquinol-cytochrome c oxidoreductase, a multisubunit transmembrane complex that is part of the mitochondrial electron transport chain which drives oxidative phosphorylation. The complex plays an important role in the uptake of multiple carbon sources present in different host niches.</text>
</comment>
<dbReference type="GO" id="GO:0006122">
    <property type="term" value="P:mitochondrial electron transport, ubiquinol to cytochrome c"/>
    <property type="evidence" value="ECO:0007669"/>
    <property type="project" value="UniProtKB-UniRule"/>
</dbReference>
<keyword evidence="11 13" id="KW-0472">Membrane</keyword>
<sequence length="134" mass="15545">KVVRCKGRRDHVIFPRKNNSCGCRSPDSREIKQEPASLASPSSYFDSYQVKEMGKQFGNLIRGRNIVTYFLSPYGQRLFAGFFSKGIPNNMRRVSEEVPYMLPSAIICSMIYYFGTKNFEARRRKNPADFEHEE</sequence>
<evidence type="ECO:0000256" key="6">
    <source>
        <dbReference type="ARBA" id="ARBA00022692"/>
    </source>
</evidence>
<evidence type="ECO:0000256" key="9">
    <source>
        <dbReference type="ARBA" id="ARBA00022989"/>
    </source>
</evidence>
<reference evidence="14" key="1">
    <citation type="submission" date="2023-03" db="EMBL/GenBank/DDBJ databases">
        <authorList>
            <person name="Steffen K."/>
            <person name="Cardenas P."/>
        </authorList>
    </citation>
    <scope>NUCLEOTIDE SEQUENCE</scope>
</reference>
<keyword evidence="15" id="KW-1185">Reference proteome</keyword>
<dbReference type="InterPro" id="IPR004205">
    <property type="entry name" value="Cyt_bc1_su8"/>
</dbReference>
<dbReference type="Gene3D" id="1.20.5.210">
    <property type="entry name" value="Cytochrome b-c1 complex subunit 8"/>
    <property type="match status" value="1"/>
</dbReference>
<dbReference type="PANTHER" id="PTHR12119:SF2">
    <property type="entry name" value="CYTOCHROME B-C1 COMPLEX SUBUNIT 8"/>
    <property type="match status" value="1"/>
</dbReference>
<evidence type="ECO:0000256" key="12">
    <source>
        <dbReference type="ARBA" id="ARBA00047105"/>
    </source>
</evidence>